<evidence type="ECO:0000256" key="2">
    <source>
        <dbReference type="ARBA" id="ARBA00022692"/>
    </source>
</evidence>
<proteinExistence type="predicted"/>
<sequence length="168" mass="18941">MSFLTRLGLTGPLDSPVTNYTPLFLGVQYLYAYGLLSSRPLKQWYGIDHNVSPREDLAKFGEAAIREGKITRRQLEMLKRNESAHANSVEGFSLFVAGLGIASIAGVSPRIINAAGLSYMFARLAYGAIYILVDHPKWSQLRGLTWWWGNFSCFYLLWEAQKIFWNGA</sequence>
<dbReference type="GO" id="GO:0016020">
    <property type="term" value="C:membrane"/>
    <property type="evidence" value="ECO:0007669"/>
    <property type="project" value="UniProtKB-SubCell"/>
</dbReference>
<dbReference type="PANTHER" id="PTHR35371:SF2">
    <property type="entry name" value="MAPEG FAMILY PROTEIN"/>
    <property type="match status" value="1"/>
</dbReference>
<dbReference type="PANTHER" id="PTHR35371">
    <property type="entry name" value="INNER MEMBRANE PROTEIN"/>
    <property type="match status" value="1"/>
</dbReference>
<keyword evidence="2 5" id="KW-0812">Transmembrane</keyword>
<dbReference type="InterPro" id="IPR001129">
    <property type="entry name" value="Membr-assoc_MAPEG"/>
</dbReference>
<dbReference type="EMBL" id="JAQJAN010000011">
    <property type="protein sequence ID" value="KAJ5719151.1"/>
    <property type="molecule type" value="Genomic_DNA"/>
</dbReference>
<comment type="caution">
    <text evidence="6">The sequence shown here is derived from an EMBL/GenBank/DDBJ whole genome shotgun (WGS) entry which is preliminary data.</text>
</comment>
<evidence type="ECO:0000256" key="5">
    <source>
        <dbReference type="SAM" id="Phobius"/>
    </source>
</evidence>
<evidence type="ECO:0000256" key="3">
    <source>
        <dbReference type="ARBA" id="ARBA00022989"/>
    </source>
</evidence>
<evidence type="ECO:0000313" key="6">
    <source>
        <dbReference type="EMBL" id="KAJ5719151.1"/>
    </source>
</evidence>
<accession>A0AAD6HHX7</accession>
<keyword evidence="4 5" id="KW-0472">Membrane</keyword>
<reference evidence="6" key="2">
    <citation type="submission" date="2023-01" db="EMBL/GenBank/DDBJ databases">
        <authorList>
            <person name="Petersen C."/>
        </authorList>
    </citation>
    <scope>NUCLEOTIDE SEQUENCE</scope>
    <source>
        <strain evidence="6">IBT 17514</strain>
    </source>
</reference>
<evidence type="ECO:0000256" key="4">
    <source>
        <dbReference type="ARBA" id="ARBA00023136"/>
    </source>
</evidence>
<feature type="transmembrane region" description="Helical" evidence="5">
    <location>
        <begin position="84"/>
        <end position="105"/>
    </location>
</feature>
<keyword evidence="3 5" id="KW-1133">Transmembrane helix</keyword>
<dbReference type="InterPro" id="IPR023352">
    <property type="entry name" value="MAPEG-like_dom_sf"/>
</dbReference>
<gene>
    <name evidence="6" type="ORF">N7493_007606</name>
</gene>
<feature type="transmembrane region" description="Helical" evidence="5">
    <location>
        <begin position="111"/>
        <end position="133"/>
    </location>
</feature>
<organism evidence="6 7">
    <name type="scientific">Penicillium malachiteum</name>
    <dbReference type="NCBI Taxonomy" id="1324776"/>
    <lineage>
        <taxon>Eukaryota</taxon>
        <taxon>Fungi</taxon>
        <taxon>Dikarya</taxon>
        <taxon>Ascomycota</taxon>
        <taxon>Pezizomycotina</taxon>
        <taxon>Eurotiomycetes</taxon>
        <taxon>Eurotiomycetidae</taxon>
        <taxon>Eurotiales</taxon>
        <taxon>Aspergillaceae</taxon>
        <taxon>Penicillium</taxon>
    </lineage>
</organism>
<evidence type="ECO:0000313" key="7">
    <source>
        <dbReference type="Proteomes" id="UP001215712"/>
    </source>
</evidence>
<dbReference type="SUPFAM" id="SSF161084">
    <property type="entry name" value="MAPEG domain-like"/>
    <property type="match status" value="1"/>
</dbReference>
<dbReference type="AlphaFoldDB" id="A0AAD6HHX7"/>
<keyword evidence="7" id="KW-1185">Reference proteome</keyword>
<feature type="transmembrane region" description="Helical" evidence="5">
    <location>
        <begin position="20"/>
        <end position="36"/>
    </location>
</feature>
<name>A0AAD6HHX7_9EURO</name>
<evidence type="ECO:0000256" key="1">
    <source>
        <dbReference type="ARBA" id="ARBA00004370"/>
    </source>
</evidence>
<evidence type="ECO:0008006" key="8">
    <source>
        <dbReference type="Google" id="ProtNLM"/>
    </source>
</evidence>
<protein>
    <recommendedName>
        <fullName evidence="8">Membrane-associated, eicosanoid/glutathione metabolism (MAPEG) protein</fullName>
    </recommendedName>
</protein>
<reference evidence="6" key="1">
    <citation type="journal article" date="2023" name="IMA Fungus">
        <title>Comparative genomic study of the Penicillium genus elucidates a diverse pangenome and 15 lateral gene transfer events.</title>
        <authorList>
            <person name="Petersen C."/>
            <person name="Sorensen T."/>
            <person name="Nielsen M.R."/>
            <person name="Sondergaard T.E."/>
            <person name="Sorensen J.L."/>
            <person name="Fitzpatrick D.A."/>
            <person name="Frisvad J.C."/>
            <person name="Nielsen K.L."/>
        </authorList>
    </citation>
    <scope>NUCLEOTIDE SEQUENCE</scope>
    <source>
        <strain evidence="6">IBT 17514</strain>
    </source>
</reference>
<dbReference type="Proteomes" id="UP001215712">
    <property type="component" value="Unassembled WGS sequence"/>
</dbReference>
<comment type="subcellular location">
    <subcellularLocation>
        <location evidence="1">Membrane</location>
    </subcellularLocation>
</comment>
<dbReference type="Gene3D" id="1.20.120.550">
    <property type="entry name" value="Membrane associated eicosanoid/glutathione metabolism-like domain"/>
    <property type="match status" value="1"/>
</dbReference>
<dbReference type="Pfam" id="PF01124">
    <property type="entry name" value="MAPEG"/>
    <property type="match status" value="1"/>
</dbReference>